<dbReference type="Gene3D" id="1.20.1260.10">
    <property type="match status" value="1"/>
</dbReference>
<feature type="chain" id="PRO_5046329604" evidence="1">
    <location>
        <begin position="22"/>
        <end position="185"/>
    </location>
</feature>
<dbReference type="InterPro" id="IPR012347">
    <property type="entry name" value="Ferritin-like"/>
</dbReference>
<dbReference type="Proteomes" id="UP001061302">
    <property type="component" value="Chromosome"/>
</dbReference>
<gene>
    <name evidence="3" type="ORF">N8I74_14135</name>
</gene>
<dbReference type="PANTHER" id="PTHR38593">
    <property type="entry name" value="BLR2558 PROTEIN"/>
    <property type="match status" value="1"/>
</dbReference>
<feature type="signal peptide" evidence="1">
    <location>
        <begin position="1"/>
        <end position="21"/>
    </location>
</feature>
<sequence length="185" mass="19889">MKHRLQITCLVAALAAYPAFAISADPVTKAPPAKVEPSGVHKMDTDFVAKAGASGLAEVEAGRMALKKTSTDGVRQLANMLIDDHTKANERLNTLAGLKNLSVPSEPGEANRKKLAELEGKSGTAFDEAFLKQQREAHEEAIDLFSKQAKSGKDADLKKFAAETLPKLQAHLKHVRSLQKGGHDK</sequence>
<dbReference type="PANTHER" id="PTHR38593:SF1">
    <property type="entry name" value="BLR2558 PROTEIN"/>
    <property type="match status" value="1"/>
</dbReference>
<dbReference type="RefSeq" id="WP_263123748.1">
    <property type="nucleotide sequence ID" value="NZ_CP106753.1"/>
</dbReference>
<protein>
    <submittedName>
        <fullName evidence="3">DUF4142 domain-containing protein</fullName>
    </submittedName>
</protein>
<dbReference type="Pfam" id="PF13628">
    <property type="entry name" value="DUF4142"/>
    <property type="match status" value="1"/>
</dbReference>
<evidence type="ECO:0000259" key="2">
    <source>
        <dbReference type="Pfam" id="PF13628"/>
    </source>
</evidence>
<evidence type="ECO:0000313" key="3">
    <source>
        <dbReference type="EMBL" id="UXY14448.1"/>
    </source>
</evidence>
<proteinExistence type="predicted"/>
<name>A0ABY6DJN8_9NEIS</name>
<evidence type="ECO:0000313" key="4">
    <source>
        <dbReference type="Proteomes" id="UP001061302"/>
    </source>
</evidence>
<accession>A0ABY6DJN8</accession>
<keyword evidence="1" id="KW-0732">Signal</keyword>
<dbReference type="EMBL" id="CP106753">
    <property type="protein sequence ID" value="UXY14448.1"/>
    <property type="molecule type" value="Genomic_DNA"/>
</dbReference>
<keyword evidence="4" id="KW-1185">Reference proteome</keyword>
<dbReference type="InterPro" id="IPR025419">
    <property type="entry name" value="DUF4142"/>
</dbReference>
<evidence type="ECO:0000256" key="1">
    <source>
        <dbReference type="SAM" id="SignalP"/>
    </source>
</evidence>
<feature type="domain" description="DUF4142" evidence="2">
    <location>
        <begin position="44"/>
        <end position="178"/>
    </location>
</feature>
<reference evidence="3" key="1">
    <citation type="submission" date="2022-10" db="EMBL/GenBank/DDBJ databases">
        <title>Chitiniphilus purpureus sp. nov., a novel chitin-degrading bacterium isolated from crawfish pond sediment.</title>
        <authorList>
            <person name="Li K."/>
        </authorList>
    </citation>
    <scope>NUCLEOTIDE SEQUENCE</scope>
    <source>
        <strain evidence="3">CD1</strain>
    </source>
</reference>
<organism evidence="3 4">
    <name type="scientific">Chitiniphilus purpureus</name>
    <dbReference type="NCBI Taxonomy" id="2981137"/>
    <lineage>
        <taxon>Bacteria</taxon>
        <taxon>Pseudomonadati</taxon>
        <taxon>Pseudomonadota</taxon>
        <taxon>Betaproteobacteria</taxon>
        <taxon>Neisseriales</taxon>
        <taxon>Chitinibacteraceae</taxon>
        <taxon>Chitiniphilus</taxon>
    </lineage>
</organism>